<evidence type="ECO:0000313" key="6">
    <source>
        <dbReference type="EMBL" id="TNH31021.1"/>
    </source>
</evidence>
<evidence type="ECO:0000256" key="1">
    <source>
        <dbReference type="ARBA" id="ARBA00022603"/>
    </source>
</evidence>
<comment type="caution">
    <text evidence="6">The sequence shown here is derived from an EMBL/GenBank/DDBJ whole genome shotgun (WGS) entry which is preliminary data.</text>
</comment>
<evidence type="ECO:0000256" key="2">
    <source>
        <dbReference type="ARBA" id="ARBA00022679"/>
    </source>
</evidence>
<evidence type="ECO:0000256" key="3">
    <source>
        <dbReference type="ARBA" id="ARBA00022691"/>
    </source>
</evidence>
<organism evidence="6 7">
    <name type="scientific">Micromonospora orduensis</name>
    <dbReference type="NCBI Taxonomy" id="1420891"/>
    <lineage>
        <taxon>Bacteria</taxon>
        <taxon>Bacillati</taxon>
        <taxon>Actinomycetota</taxon>
        <taxon>Actinomycetes</taxon>
        <taxon>Micromonosporales</taxon>
        <taxon>Micromonosporaceae</taxon>
        <taxon>Micromonospora</taxon>
    </lineage>
</organism>
<dbReference type="Proteomes" id="UP000306145">
    <property type="component" value="Unassembled WGS sequence"/>
</dbReference>
<dbReference type="Gene3D" id="3.40.50.150">
    <property type="entry name" value="Vaccinia Virus protein VP39"/>
    <property type="match status" value="1"/>
</dbReference>
<dbReference type="RefSeq" id="WP_139582978.1">
    <property type="nucleotide sequence ID" value="NZ_VDFY01000088.1"/>
</dbReference>
<protein>
    <submittedName>
        <fullName evidence="6">Methyltransferase domain-containing protein</fullName>
    </submittedName>
</protein>
<dbReference type="AlphaFoldDB" id="A0A5C4QY55"/>
<keyword evidence="1 6" id="KW-0489">Methyltransferase</keyword>
<evidence type="ECO:0000313" key="7">
    <source>
        <dbReference type="Proteomes" id="UP000306145"/>
    </source>
</evidence>
<dbReference type="Pfam" id="PF08241">
    <property type="entry name" value="Methyltransf_11"/>
    <property type="match status" value="1"/>
</dbReference>
<dbReference type="InterPro" id="IPR013216">
    <property type="entry name" value="Methyltransf_11"/>
</dbReference>
<evidence type="ECO:0000259" key="5">
    <source>
        <dbReference type="Pfam" id="PF08241"/>
    </source>
</evidence>
<accession>A0A5C4QY55</accession>
<reference evidence="6 7" key="1">
    <citation type="submission" date="2019-06" db="EMBL/GenBank/DDBJ databases">
        <title>Micromonospora ordensis sp. nov., isolated from deep marine sediment.</title>
        <authorList>
            <person name="Veyisoglu A."/>
            <person name="Carro L."/>
            <person name="Klenk H.-P."/>
            <person name="Sahin N."/>
        </authorList>
    </citation>
    <scope>NUCLEOTIDE SEQUENCE [LARGE SCALE GENOMIC DNA]</scope>
    <source>
        <strain evidence="6 7">S2509</strain>
    </source>
</reference>
<dbReference type="EMBL" id="VDFY01000088">
    <property type="protein sequence ID" value="TNH31021.1"/>
    <property type="molecule type" value="Genomic_DNA"/>
</dbReference>
<feature type="domain" description="Methyltransferase type 11" evidence="5">
    <location>
        <begin position="63"/>
        <end position="152"/>
    </location>
</feature>
<keyword evidence="7" id="KW-1185">Reference proteome</keyword>
<keyword evidence="3" id="KW-0949">S-adenosyl-L-methionine</keyword>
<dbReference type="CDD" id="cd02440">
    <property type="entry name" value="AdoMet_MTases"/>
    <property type="match status" value="1"/>
</dbReference>
<evidence type="ECO:0000256" key="4">
    <source>
        <dbReference type="SAM" id="MobiDB-lite"/>
    </source>
</evidence>
<name>A0A5C4QY55_9ACTN</name>
<gene>
    <name evidence="6" type="ORF">FHG89_04330</name>
</gene>
<proteinExistence type="predicted"/>
<dbReference type="GO" id="GO:0032259">
    <property type="term" value="P:methylation"/>
    <property type="evidence" value="ECO:0007669"/>
    <property type="project" value="UniProtKB-KW"/>
</dbReference>
<dbReference type="PANTHER" id="PTHR43464">
    <property type="entry name" value="METHYLTRANSFERASE"/>
    <property type="match status" value="1"/>
</dbReference>
<feature type="region of interest" description="Disordered" evidence="4">
    <location>
        <begin position="1"/>
        <end position="21"/>
    </location>
</feature>
<dbReference type="OrthoDB" id="9805171at2"/>
<keyword evidence="2 6" id="KW-0808">Transferase</keyword>
<dbReference type="SUPFAM" id="SSF53335">
    <property type="entry name" value="S-adenosyl-L-methionine-dependent methyltransferases"/>
    <property type="match status" value="1"/>
</dbReference>
<dbReference type="GO" id="GO:0008757">
    <property type="term" value="F:S-adenosylmethionine-dependent methyltransferase activity"/>
    <property type="evidence" value="ECO:0007669"/>
    <property type="project" value="InterPro"/>
</dbReference>
<dbReference type="PANTHER" id="PTHR43464:SF19">
    <property type="entry name" value="UBIQUINONE BIOSYNTHESIS O-METHYLTRANSFERASE, MITOCHONDRIAL"/>
    <property type="match status" value="1"/>
</dbReference>
<dbReference type="InterPro" id="IPR029063">
    <property type="entry name" value="SAM-dependent_MTases_sf"/>
</dbReference>
<sequence length="257" mass="27363">MRDVAAAPASTGPRVLPRNDPRQYDDLAGEWWRPDGAFAMLHWLAEARAAMVPPAGRPDALLVDLGCGAGLLAPHLAGKGYRHVGVDLTRSALVQAAEHGVRVIQADVTAVPLPDGCADVVSAGELLEHVPDWPRAVAEACRLLRPGGLLVLDTLNDTALARLVAVRIAERLPTVPCGIHDPQLFVDARRLVAECARHGVDLRLRGIRPQVGGLLAWLLRRARASRSAGTAPAGRAPRIVPTRSTAVLYQGRGVRNG</sequence>